<dbReference type="AlphaFoldDB" id="A0A1I7VM96"/>
<protein>
    <submittedName>
        <fullName evidence="4">Uncharacterized protein</fullName>
    </submittedName>
</protein>
<feature type="compositionally biased region" description="Basic and acidic residues" evidence="1">
    <location>
        <begin position="173"/>
        <end position="185"/>
    </location>
</feature>
<keyword evidence="2" id="KW-1133">Transmembrane helix</keyword>
<keyword evidence="2" id="KW-0812">Transmembrane</keyword>
<accession>A0A1I7VM96</accession>
<dbReference type="WBParaSite" id="EN70_4105">
    <property type="protein sequence ID" value="EN70_4105"/>
    <property type="gene ID" value="EN70_4105"/>
</dbReference>
<reference evidence="3" key="1">
    <citation type="submission" date="2012-04" db="EMBL/GenBank/DDBJ databases">
        <title>The Genome Sequence of Loa loa.</title>
        <authorList>
            <consortium name="The Broad Institute Genome Sequencing Platform"/>
            <consortium name="Broad Institute Genome Sequencing Center for Infectious Disease"/>
            <person name="Nutman T.B."/>
            <person name="Fink D.L."/>
            <person name="Russ C."/>
            <person name="Young S."/>
            <person name="Zeng Q."/>
            <person name="Gargeya S."/>
            <person name="Alvarado L."/>
            <person name="Berlin A."/>
            <person name="Chapman S.B."/>
            <person name="Chen Z."/>
            <person name="Freedman E."/>
            <person name="Gellesch M."/>
            <person name="Goldberg J."/>
            <person name="Griggs A."/>
            <person name="Gujja S."/>
            <person name="Heilman E.R."/>
            <person name="Heiman D."/>
            <person name="Howarth C."/>
            <person name="Mehta T."/>
            <person name="Neiman D."/>
            <person name="Pearson M."/>
            <person name="Roberts A."/>
            <person name="Saif S."/>
            <person name="Shea T."/>
            <person name="Shenoy N."/>
            <person name="Sisk P."/>
            <person name="Stolte C."/>
            <person name="Sykes S."/>
            <person name="White J."/>
            <person name="Yandava C."/>
            <person name="Haas B."/>
            <person name="Henn M.R."/>
            <person name="Nusbaum C."/>
            <person name="Birren B."/>
        </authorList>
    </citation>
    <scope>NUCLEOTIDE SEQUENCE [LARGE SCALE GENOMIC DNA]</scope>
</reference>
<evidence type="ECO:0000313" key="4">
    <source>
        <dbReference type="WBParaSite" id="EN70_4105"/>
    </source>
</evidence>
<feature type="region of interest" description="Disordered" evidence="1">
    <location>
        <begin position="74"/>
        <end position="185"/>
    </location>
</feature>
<sequence length="192" mass="22103">MYFTLGEILIASSYLMITATVIVISAVIDCSKRKELTVESTQPSLRDNSEINVFNRDGETDIEMPSHLHKVKELREDRKSNESDVKKFDGIDDLNSKKSEKHNSCKEKNSRREQLFAKDDNQGGEAEGKDQKSAKQKQSSDAEEKLAKKCKGWKSEEHRSDKQNFNINEQVVTDEREKKEGNERKEVYRICV</sequence>
<evidence type="ECO:0000256" key="1">
    <source>
        <dbReference type="SAM" id="MobiDB-lite"/>
    </source>
</evidence>
<keyword evidence="2" id="KW-0472">Membrane</keyword>
<evidence type="ECO:0000313" key="3">
    <source>
        <dbReference type="Proteomes" id="UP000095285"/>
    </source>
</evidence>
<keyword evidence="3" id="KW-1185">Reference proteome</keyword>
<feature type="compositionally biased region" description="Basic and acidic residues" evidence="1">
    <location>
        <begin position="74"/>
        <end position="162"/>
    </location>
</feature>
<proteinExistence type="predicted"/>
<feature type="transmembrane region" description="Helical" evidence="2">
    <location>
        <begin position="6"/>
        <end position="28"/>
    </location>
</feature>
<dbReference type="Proteomes" id="UP000095285">
    <property type="component" value="Unassembled WGS sequence"/>
</dbReference>
<evidence type="ECO:0000256" key="2">
    <source>
        <dbReference type="SAM" id="Phobius"/>
    </source>
</evidence>
<name>A0A1I7VM96_LOALO</name>
<reference evidence="4" key="2">
    <citation type="submission" date="2016-11" db="UniProtKB">
        <authorList>
            <consortium name="WormBaseParasite"/>
        </authorList>
    </citation>
    <scope>IDENTIFICATION</scope>
</reference>
<organism evidence="3 4">
    <name type="scientific">Loa loa</name>
    <name type="common">Eye worm</name>
    <name type="synonym">Filaria loa</name>
    <dbReference type="NCBI Taxonomy" id="7209"/>
    <lineage>
        <taxon>Eukaryota</taxon>
        <taxon>Metazoa</taxon>
        <taxon>Ecdysozoa</taxon>
        <taxon>Nematoda</taxon>
        <taxon>Chromadorea</taxon>
        <taxon>Rhabditida</taxon>
        <taxon>Spirurina</taxon>
        <taxon>Spiruromorpha</taxon>
        <taxon>Filarioidea</taxon>
        <taxon>Onchocercidae</taxon>
        <taxon>Loa</taxon>
    </lineage>
</organism>